<evidence type="ECO:0000313" key="2">
    <source>
        <dbReference type="EMBL" id="MXO55845.1"/>
    </source>
</evidence>
<dbReference type="OrthoDB" id="7428978at2"/>
<proteinExistence type="predicted"/>
<accession>A0A6I4SJI7</accession>
<sequence length="58" mass="5992">MTAVQKALLLASAMIGIALLSIVGIVPERIAQWAPLALIAIFPSAWMGSNARKCGAGE</sequence>
<organism evidence="2 3">
    <name type="scientific">Pontixanthobacter gangjinensis</name>
    <dbReference type="NCBI Taxonomy" id="1028742"/>
    <lineage>
        <taxon>Bacteria</taxon>
        <taxon>Pseudomonadati</taxon>
        <taxon>Pseudomonadota</taxon>
        <taxon>Alphaproteobacteria</taxon>
        <taxon>Sphingomonadales</taxon>
        <taxon>Erythrobacteraceae</taxon>
        <taxon>Pontixanthobacter</taxon>
    </lineage>
</organism>
<comment type="caution">
    <text evidence="2">The sequence shown here is derived from an EMBL/GenBank/DDBJ whole genome shotgun (WGS) entry which is preliminary data.</text>
</comment>
<name>A0A6I4SJI7_9SPHN</name>
<feature type="transmembrane region" description="Helical" evidence="1">
    <location>
        <begin position="7"/>
        <end position="26"/>
    </location>
</feature>
<keyword evidence="1" id="KW-0472">Membrane</keyword>
<protein>
    <submittedName>
        <fullName evidence="2">Uncharacterized protein</fullName>
    </submittedName>
</protein>
<dbReference type="RefSeq" id="WP_160597123.1">
    <property type="nucleotide sequence ID" value="NZ_WTYS01000001.1"/>
</dbReference>
<dbReference type="AlphaFoldDB" id="A0A6I4SJI7"/>
<evidence type="ECO:0000313" key="3">
    <source>
        <dbReference type="Proteomes" id="UP000468943"/>
    </source>
</evidence>
<keyword evidence="1" id="KW-1133">Transmembrane helix</keyword>
<dbReference type="EMBL" id="WTYS01000001">
    <property type="protein sequence ID" value="MXO55845.1"/>
    <property type="molecule type" value="Genomic_DNA"/>
</dbReference>
<reference evidence="2 3" key="1">
    <citation type="submission" date="2019-12" db="EMBL/GenBank/DDBJ databases">
        <title>Genomic-based taxomic classification of the family Erythrobacteraceae.</title>
        <authorList>
            <person name="Xu L."/>
        </authorList>
    </citation>
    <scope>NUCLEOTIDE SEQUENCE [LARGE SCALE GENOMIC DNA]</scope>
    <source>
        <strain evidence="2 3">JCM 17802</strain>
    </source>
</reference>
<keyword evidence="1" id="KW-0812">Transmembrane</keyword>
<feature type="transmembrane region" description="Helical" evidence="1">
    <location>
        <begin position="32"/>
        <end position="49"/>
    </location>
</feature>
<gene>
    <name evidence="2" type="ORF">GRI36_03015</name>
</gene>
<dbReference type="Proteomes" id="UP000468943">
    <property type="component" value="Unassembled WGS sequence"/>
</dbReference>
<keyword evidence="3" id="KW-1185">Reference proteome</keyword>
<evidence type="ECO:0000256" key="1">
    <source>
        <dbReference type="SAM" id="Phobius"/>
    </source>
</evidence>